<keyword evidence="6 8" id="KW-0472">Membrane</keyword>
<dbReference type="PANTHER" id="PTHR47234:SF2">
    <property type="entry name" value="TONB-DEPENDENT RECEPTOR"/>
    <property type="match status" value="1"/>
</dbReference>
<dbReference type="Gene3D" id="2.40.170.20">
    <property type="entry name" value="TonB-dependent receptor, beta-barrel domain"/>
    <property type="match status" value="1"/>
</dbReference>
<keyword evidence="10" id="KW-0732">Signal</keyword>
<feature type="chain" id="PRO_5016794878" evidence="10">
    <location>
        <begin position="20"/>
        <end position="932"/>
    </location>
</feature>
<dbReference type="OrthoDB" id="6276154at2"/>
<dbReference type="GO" id="GO:0009279">
    <property type="term" value="C:cell outer membrane"/>
    <property type="evidence" value="ECO:0007669"/>
    <property type="project" value="UniProtKB-SubCell"/>
</dbReference>
<dbReference type="PROSITE" id="PS52016">
    <property type="entry name" value="TONB_DEPENDENT_REC_3"/>
    <property type="match status" value="1"/>
</dbReference>
<evidence type="ECO:0000256" key="9">
    <source>
        <dbReference type="RuleBase" id="RU003357"/>
    </source>
</evidence>
<evidence type="ECO:0000313" key="14">
    <source>
        <dbReference type="Proteomes" id="UP000264492"/>
    </source>
</evidence>
<dbReference type="InterPro" id="IPR036942">
    <property type="entry name" value="Beta-barrel_TonB_sf"/>
</dbReference>
<accession>A0A371JXD6</accession>
<evidence type="ECO:0000256" key="4">
    <source>
        <dbReference type="ARBA" id="ARBA00022692"/>
    </source>
</evidence>
<dbReference type="InterPro" id="IPR012910">
    <property type="entry name" value="Plug_dom"/>
</dbReference>
<evidence type="ECO:0000256" key="10">
    <source>
        <dbReference type="SAM" id="SignalP"/>
    </source>
</evidence>
<comment type="subcellular location">
    <subcellularLocation>
        <location evidence="1 8">Cell outer membrane</location>
        <topology evidence="1 8">Multi-pass membrane protein</topology>
    </subcellularLocation>
</comment>
<keyword evidence="4 8" id="KW-0812">Transmembrane</keyword>
<dbReference type="EMBL" id="QTSU01000004">
    <property type="protein sequence ID" value="RDZ26323.1"/>
    <property type="molecule type" value="Genomic_DNA"/>
</dbReference>
<comment type="similarity">
    <text evidence="8 9">Belongs to the TonB-dependent receptor family.</text>
</comment>
<keyword evidence="3 8" id="KW-1134">Transmembrane beta strand</keyword>
<evidence type="ECO:0000259" key="11">
    <source>
        <dbReference type="Pfam" id="PF00593"/>
    </source>
</evidence>
<proteinExistence type="inferred from homology"/>
<dbReference type="Proteomes" id="UP000264492">
    <property type="component" value="Unassembled WGS sequence"/>
</dbReference>
<evidence type="ECO:0000256" key="2">
    <source>
        <dbReference type="ARBA" id="ARBA00022448"/>
    </source>
</evidence>
<keyword evidence="5 9" id="KW-0798">TonB box</keyword>
<comment type="caution">
    <text evidence="13">The sequence shown here is derived from an EMBL/GenBank/DDBJ whole genome shotgun (WGS) entry which is preliminary data.</text>
</comment>
<keyword evidence="13" id="KW-0675">Receptor</keyword>
<evidence type="ECO:0000256" key="8">
    <source>
        <dbReference type="PROSITE-ProRule" id="PRU01360"/>
    </source>
</evidence>
<feature type="domain" description="TonB-dependent receptor-like beta-barrel" evidence="11">
    <location>
        <begin position="354"/>
        <end position="897"/>
    </location>
</feature>
<evidence type="ECO:0000256" key="6">
    <source>
        <dbReference type="ARBA" id="ARBA00023136"/>
    </source>
</evidence>
<evidence type="ECO:0000259" key="12">
    <source>
        <dbReference type="Pfam" id="PF07715"/>
    </source>
</evidence>
<evidence type="ECO:0000256" key="1">
    <source>
        <dbReference type="ARBA" id="ARBA00004571"/>
    </source>
</evidence>
<evidence type="ECO:0000256" key="3">
    <source>
        <dbReference type="ARBA" id="ARBA00022452"/>
    </source>
</evidence>
<feature type="domain" description="TonB-dependent receptor plug" evidence="12">
    <location>
        <begin position="49"/>
        <end position="157"/>
    </location>
</feature>
<dbReference type="InterPro" id="IPR037066">
    <property type="entry name" value="Plug_dom_sf"/>
</dbReference>
<dbReference type="AlphaFoldDB" id="A0A371JXD6"/>
<dbReference type="Gene3D" id="2.170.130.10">
    <property type="entry name" value="TonB-dependent receptor, plug domain"/>
    <property type="match status" value="1"/>
</dbReference>
<dbReference type="InterPro" id="IPR000531">
    <property type="entry name" value="Beta-barrel_TonB"/>
</dbReference>
<keyword evidence="2 8" id="KW-0813">Transport</keyword>
<evidence type="ECO:0000256" key="7">
    <source>
        <dbReference type="ARBA" id="ARBA00023237"/>
    </source>
</evidence>
<reference evidence="13 14" key="1">
    <citation type="submission" date="2018-08" db="EMBL/GenBank/DDBJ databases">
        <title>Lysobacter sp. zong2l5, whole genome shotgun sequence.</title>
        <authorList>
            <person name="Zhang X."/>
            <person name="Feng G."/>
            <person name="Zhu H."/>
        </authorList>
    </citation>
    <scope>NUCLEOTIDE SEQUENCE [LARGE SCALE GENOMIC DNA]</scope>
    <source>
        <strain evidence="14">zong2l5</strain>
    </source>
</reference>
<dbReference type="CDD" id="cd01347">
    <property type="entry name" value="ligand_gated_channel"/>
    <property type="match status" value="1"/>
</dbReference>
<evidence type="ECO:0000313" key="13">
    <source>
        <dbReference type="EMBL" id="RDZ26323.1"/>
    </source>
</evidence>
<name>A0A371JXD6_9GAMM</name>
<gene>
    <name evidence="13" type="ORF">DX914_17885</name>
</gene>
<dbReference type="Pfam" id="PF00593">
    <property type="entry name" value="TonB_dep_Rec_b-barrel"/>
    <property type="match status" value="1"/>
</dbReference>
<sequence length="932" mass="101369">MGLLPAGIAIALVPAFASAQEADAAPAQDATTLDRIEVTGSRIKRADVETSQPIFSLSRAEIEKQGVTSVADVLQRISTNGAALNSTFNNGGDGSSGVSLRNLGSSRTLVLVNGRRWTTQLDGSVDLNTIPASIIERVEVLKDGASTIYGSDAIAGVVNIITRRNFEGAEAGAYLGQYSAQDGDRQAYDFSLGVSNDRSSVLLGASYVKEEAVMAGDRKISAGGPPFFGGQSGTGFPGSFVDNMGTASNADDVRYVLDAQGNKVVYDSAVHGYNTAPDNYLLTPQERTSLFAQATFDIADNLTFRAETLYNQRISEQLLAAMPVTGLTLSSQSYYAPQEYKNLGRDLIGVNRRFQETGGRSFNQDVKNFHFYGGLEGFFNVGERTFDWDVGYRYDRTDQNDLTHGLFNVQALNNAYGPSFMDTDGVVKCGAPGAVIAGCVPINPLGGLGSISPEALNYAGFTAHDSSRVVSKSYTANISGDIVDLPAGPLGFAAGYEHRAESGQFDPDAFIAAGLSTGNARSPTAGSYSLDEFYLELAVPVLADLPFAKLLDFSVATRYSDFSNFGNTLNSKFGFRWKPMDDLLIRGNWSEGFRAPSISNLYGGNTDSFESYIDPCSSHSPLRGNPQVAARCAAEGVPANYVQPGNGASRQTLEPFTWTSNDQLQPETSTSKTLGFVYSPSWLTGFDIAVDWYKVKIENAITRPEAQFILDKCYAGTAGEQAAYCGLYQRGGTSAGNPNIIDKLEMPLLNLAQYEVEGYDVTLNYRLPETAYGKFSITWDTSYTSKWIATATKDSVAEERQGLYLPQDPYWRIKSNLYLDWTKGDFGATWGMRYKSGIDEECPFTGADAQEYCSDPNRVTADGPAPRNHLGAVTYHDIQFRYNTPWNATVSVGSNNVFDKDPPLSLTAPYNMFDPQYDVPGRYYYLQYRQRF</sequence>
<protein>
    <submittedName>
        <fullName evidence="13">TonB-dependent receptor</fullName>
    </submittedName>
</protein>
<keyword evidence="14" id="KW-1185">Reference proteome</keyword>
<dbReference type="Pfam" id="PF07715">
    <property type="entry name" value="Plug"/>
    <property type="match status" value="1"/>
</dbReference>
<evidence type="ECO:0000256" key="5">
    <source>
        <dbReference type="ARBA" id="ARBA00023077"/>
    </source>
</evidence>
<keyword evidence="7 8" id="KW-0998">Cell outer membrane</keyword>
<dbReference type="PANTHER" id="PTHR47234">
    <property type="match status" value="1"/>
</dbReference>
<dbReference type="SUPFAM" id="SSF56935">
    <property type="entry name" value="Porins"/>
    <property type="match status" value="1"/>
</dbReference>
<dbReference type="InterPro" id="IPR039426">
    <property type="entry name" value="TonB-dep_rcpt-like"/>
</dbReference>
<organism evidence="13 14">
    <name type="scientific">Lysobacter silvisoli</name>
    <dbReference type="NCBI Taxonomy" id="2293254"/>
    <lineage>
        <taxon>Bacteria</taxon>
        <taxon>Pseudomonadati</taxon>
        <taxon>Pseudomonadota</taxon>
        <taxon>Gammaproteobacteria</taxon>
        <taxon>Lysobacterales</taxon>
        <taxon>Lysobacteraceae</taxon>
        <taxon>Lysobacter</taxon>
    </lineage>
</organism>
<feature type="signal peptide" evidence="10">
    <location>
        <begin position="1"/>
        <end position="19"/>
    </location>
</feature>